<proteinExistence type="predicted"/>
<sequence>MQFASPGVRNVARKGSNILIHGHGGPGGSTSNTNASRSIHLNNILNPLHSPHLTLPGLNFARNPSHKLFSASRNALQKFFSLLTAPGFRAPVQFTGPVSRGTSRSLHNAIRGSTIQSGLSLPARQALRNNALQRQANIFLPRAPNLGPPRFGGVAQVGLGTARNFSSARPIFQQLAENVPVAGRALYEIDWDVEMRKNYEGMLLLVENEVKKPLKTKEMIKPVCKKAKMTQPLVESNGHVSTEDLDYYFPHASTCAVTTYLLIPLAPTPTLRAPLPPNPTSSSDLGGWEPTLLPPLSYLGNVHASHSTHAIRVSSLFSRLDQANVWNRGVKCTAYSHGQVHRRRDPKSNDVESDEGVCTFLKVEFLGWTKAEVRSVIGESGSGWCTLEEVISDEQFEEDDSISDTDSLSSGLLEDGPSFVPPVITDDEFGSTFDLSQSFVLPTIDFSPTSTLPIGRSQSMESILSTIPSEMEADPWADEYSTASSSSICSDFEDLIVEPPSANGWFDSAPIFSPAVLSHSRNRYQVSMESGPQEGMFY</sequence>
<name>A0A8H7Y5Q3_PSICU</name>
<dbReference type="EMBL" id="JAFIQS010000003">
    <property type="protein sequence ID" value="KAG5171774.1"/>
    <property type="molecule type" value="Genomic_DNA"/>
</dbReference>
<evidence type="ECO:0000313" key="1">
    <source>
        <dbReference type="EMBL" id="KAG5171774.1"/>
    </source>
</evidence>
<accession>A0A8H7Y5Q3</accession>
<dbReference type="OrthoDB" id="2585251at2759"/>
<dbReference type="AlphaFoldDB" id="A0A8H7Y5Q3"/>
<gene>
    <name evidence="1" type="ORF">JR316_003862</name>
</gene>
<reference evidence="1" key="1">
    <citation type="submission" date="2021-02" db="EMBL/GenBank/DDBJ databases">
        <title>Psilocybe cubensis genome.</title>
        <authorList>
            <person name="Mckernan K.J."/>
            <person name="Crawford S."/>
            <person name="Trippe A."/>
            <person name="Kane L.T."/>
            <person name="Mclaughlin S."/>
        </authorList>
    </citation>
    <scope>NUCLEOTIDE SEQUENCE [LARGE SCALE GENOMIC DNA]</scope>
    <source>
        <strain evidence="1">MGC-MH-2018</strain>
    </source>
</reference>
<organism evidence="1">
    <name type="scientific">Psilocybe cubensis</name>
    <name type="common">Psychedelic mushroom</name>
    <name type="synonym">Stropharia cubensis</name>
    <dbReference type="NCBI Taxonomy" id="181762"/>
    <lineage>
        <taxon>Eukaryota</taxon>
        <taxon>Fungi</taxon>
        <taxon>Dikarya</taxon>
        <taxon>Basidiomycota</taxon>
        <taxon>Agaricomycotina</taxon>
        <taxon>Agaricomycetes</taxon>
        <taxon>Agaricomycetidae</taxon>
        <taxon>Agaricales</taxon>
        <taxon>Agaricineae</taxon>
        <taxon>Strophariaceae</taxon>
        <taxon>Psilocybe</taxon>
    </lineage>
</organism>
<protein>
    <submittedName>
        <fullName evidence="1">Uncharacterized protein</fullName>
    </submittedName>
</protein>
<comment type="caution">
    <text evidence="1">The sequence shown here is derived from an EMBL/GenBank/DDBJ whole genome shotgun (WGS) entry which is preliminary data.</text>
</comment>